<dbReference type="AlphaFoldDB" id="A0A4Y2MVL2"/>
<organism evidence="1 2">
    <name type="scientific">Araneus ventricosus</name>
    <name type="common">Orbweaver spider</name>
    <name type="synonym">Epeira ventricosa</name>
    <dbReference type="NCBI Taxonomy" id="182803"/>
    <lineage>
        <taxon>Eukaryota</taxon>
        <taxon>Metazoa</taxon>
        <taxon>Ecdysozoa</taxon>
        <taxon>Arthropoda</taxon>
        <taxon>Chelicerata</taxon>
        <taxon>Arachnida</taxon>
        <taxon>Araneae</taxon>
        <taxon>Araneomorphae</taxon>
        <taxon>Entelegynae</taxon>
        <taxon>Araneoidea</taxon>
        <taxon>Araneidae</taxon>
        <taxon>Araneus</taxon>
    </lineage>
</organism>
<evidence type="ECO:0008006" key="3">
    <source>
        <dbReference type="Google" id="ProtNLM"/>
    </source>
</evidence>
<gene>
    <name evidence="1" type="ORF">AVEN_157741_1</name>
</gene>
<feature type="non-terminal residue" evidence="1">
    <location>
        <position position="1"/>
    </location>
</feature>
<evidence type="ECO:0000313" key="1">
    <source>
        <dbReference type="EMBL" id="GBN30400.1"/>
    </source>
</evidence>
<accession>A0A4Y2MVL2</accession>
<reference evidence="1 2" key="1">
    <citation type="journal article" date="2019" name="Sci. Rep.">
        <title>Orb-weaving spider Araneus ventricosus genome elucidates the spidroin gene catalogue.</title>
        <authorList>
            <person name="Kono N."/>
            <person name="Nakamura H."/>
            <person name="Ohtoshi R."/>
            <person name="Moran D.A.P."/>
            <person name="Shinohara A."/>
            <person name="Yoshida Y."/>
            <person name="Fujiwara M."/>
            <person name="Mori M."/>
            <person name="Tomita M."/>
            <person name="Arakawa K."/>
        </authorList>
    </citation>
    <scope>NUCLEOTIDE SEQUENCE [LARGE SCALE GENOMIC DNA]</scope>
</reference>
<proteinExistence type="predicted"/>
<sequence>NYSKGVLLQKVQHQEDNPEEHCKPTKFLKEKSIEYFVIIPKWERPIKMSLETSIREPDCIKSRKHQIKRPLPLFQITFPNKVENKGIWNIDNVLYCKVKIQRFQRRTGASQCFNCNLRHHTAAACHSTPRCLKCREAHSILQCNKTHPKPRRQNSKCINCNEEGHLASW</sequence>
<evidence type="ECO:0000313" key="2">
    <source>
        <dbReference type="Proteomes" id="UP000499080"/>
    </source>
</evidence>
<protein>
    <recommendedName>
        <fullName evidence="3">Pre-C2HC domain-containing protein</fullName>
    </recommendedName>
</protein>
<dbReference type="Proteomes" id="UP000499080">
    <property type="component" value="Unassembled WGS sequence"/>
</dbReference>
<name>A0A4Y2MVL2_ARAVE</name>
<dbReference type="OrthoDB" id="8054297at2759"/>
<comment type="caution">
    <text evidence="1">The sequence shown here is derived from an EMBL/GenBank/DDBJ whole genome shotgun (WGS) entry which is preliminary data.</text>
</comment>
<keyword evidence="2" id="KW-1185">Reference proteome</keyword>
<dbReference type="EMBL" id="BGPR01124735">
    <property type="protein sequence ID" value="GBN30400.1"/>
    <property type="molecule type" value="Genomic_DNA"/>
</dbReference>